<dbReference type="PANTHER" id="PTHR43280">
    <property type="entry name" value="ARAC-FAMILY TRANSCRIPTIONAL REGULATOR"/>
    <property type="match status" value="1"/>
</dbReference>
<feature type="domain" description="HTH araC/xylS-type" evidence="4">
    <location>
        <begin position="105"/>
        <end position="184"/>
    </location>
</feature>
<dbReference type="RefSeq" id="WP_208308362.1">
    <property type="nucleotide sequence ID" value="NZ_JAGETX010000009.1"/>
</dbReference>
<dbReference type="SMART" id="SM00342">
    <property type="entry name" value="HTH_ARAC"/>
    <property type="match status" value="1"/>
</dbReference>
<evidence type="ECO:0000256" key="3">
    <source>
        <dbReference type="ARBA" id="ARBA00023163"/>
    </source>
</evidence>
<dbReference type="PROSITE" id="PS01124">
    <property type="entry name" value="HTH_ARAC_FAMILY_2"/>
    <property type="match status" value="1"/>
</dbReference>
<reference evidence="5 6" key="1">
    <citation type="submission" date="2021-03" db="EMBL/GenBank/DDBJ databases">
        <authorList>
            <person name="Kim M.K."/>
        </authorList>
    </citation>
    <scope>NUCLEOTIDE SEQUENCE [LARGE SCALE GENOMIC DNA]</scope>
    <source>
        <strain evidence="5 6">BT507</strain>
    </source>
</reference>
<evidence type="ECO:0000256" key="1">
    <source>
        <dbReference type="ARBA" id="ARBA00023015"/>
    </source>
</evidence>
<evidence type="ECO:0000313" key="5">
    <source>
        <dbReference type="EMBL" id="MBO3272089.1"/>
    </source>
</evidence>
<dbReference type="InterPro" id="IPR018060">
    <property type="entry name" value="HTH_AraC"/>
</dbReference>
<evidence type="ECO:0000259" key="4">
    <source>
        <dbReference type="PROSITE" id="PS01124"/>
    </source>
</evidence>
<dbReference type="Proteomes" id="UP000670527">
    <property type="component" value="Unassembled WGS sequence"/>
</dbReference>
<sequence length="203" mass="22658">MADAGSTVFYVKHMVCRRGVLVMRELLHSLGLTARRVELGEVEVAEPAQAIDWAQLREQLVAEGFALLELQAPHEHLVNDIKQTVADLLRTAPEELRCGRCPQILSQRLGRKFSYLSNVFSTSQGLSLERYIIGQRIATVEQLLRSSGMEVGRIAQALGYSSLGHLSRQFRQVNGVSPTDYRRQLEGDPAANLTGLPRELYQS</sequence>
<dbReference type="Gene3D" id="1.10.10.60">
    <property type="entry name" value="Homeodomain-like"/>
    <property type="match status" value="1"/>
</dbReference>
<gene>
    <name evidence="5" type="ORF">J4D97_15620</name>
</gene>
<keyword evidence="1" id="KW-0805">Transcription regulation</keyword>
<organism evidence="5 6">
    <name type="scientific">Hymenobacter defluvii</name>
    <dbReference type="NCBI Taxonomy" id="2054411"/>
    <lineage>
        <taxon>Bacteria</taxon>
        <taxon>Pseudomonadati</taxon>
        <taxon>Bacteroidota</taxon>
        <taxon>Cytophagia</taxon>
        <taxon>Cytophagales</taxon>
        <taxon>Hymenobacteraceae</taxon>
        <taxon>Hymenobacter</taxon>
    </lineage>
</organism>
<keyword evidence="6" id="KW-1185">Reference proteome</keyword>
<dbReference type="InterPro" id="IPR018062">
    <property type="entry name" value="HTH_AraC-typ_CS"/>
</dbReference>
<dbReference type="Pfam" id="PF12833">
    <property type="entry name" value="HTH_18"/>
    <property type="match status" value="1"/>
</dbReference>
<name>A0ABS3TEK7_9BACT</name>
<keyword evidence="3" id="KW-0804">Transcription</keyword>
<dbReference type="SUPFAM" id="SSF46689">
    <property type="entry name" value="Homeodomain-like"/>
    <property type="match status" value="1"/>
</dbReference>
<evidence type="ECO:0000256" key="2">
    <source>
        <dbReference type="ARBA" id="ARBA00023125"/>
    </source>
</evidence>
<proteinExistence type="predicted"/>
<dbReference type="PANTHER" id="PTHR43280:SF31">
    <property type="entry name" value="TRANSCRIPTIONAL REGULATORY PROTEIN"/>
    <property type="match status" value="1"/>
</dbReference>
<protein>
    <submittedName>
        <fullName evidence="5">Helix-turn-helix transcriptional regulator</fullName>
    </submittedName>
</protein>
<dbReference type="InterPro" id="IPR009057">
    <property type="entry name" value="Homeodomain-like_sf"/>
</dbReference>
<comment type="caution">
    <text evidence="5">The sequence shown here is derived from an EMBL/GenBank/DDBJ whole genome shotgun (WGS) entry which is preliminary data.</text>
</comment>
<evidence type="ECO:0000313" key="6">
    <source>
        <dbReference type="Proteomes" id="UP000670527"/>
    </source>
</evidence>
<dbReference type="EMBL" id="JAGETX010000009">
    <property type="protein sequence ID" value="MBO3272089.1"/>
    <property type="molecule type" value="Genomic_DNA"/>
</dbReference>
<dbReference type="PROSITE" id="PS00041">
    <property type="entry name" value="HTH_ARAC_FAMILY_1"/>
    <property type="match status" value="1"/>
</dbReference>
<keyword evidence="2" id="KW-0238">DNA-binding</keyword>
<accession>A0ABS3TEK7</accession>